<evidence type="ECO:0000313" key="1">
    <source>
        <dbReference type="EMBL" id="RZT88396.1"/>
    </source>
</evidence>
<name>A0A4Q7V219_PSEST</name>
<comment type="caution">
    <text evidence="1">The sequence shown here is derived from an EMBL/GenBank/DDBJ whole genome shotgun (WGS) entry which is preliminary data.</text>
</comment>
<evidence type="ECO:0000313" key="2">
    <source>
        <dbReference type="Proteomes" id="UP000291591"/>
    </source>
</evidence>
<gene>
    <name evidence="1" type="ORF">EV383_5335</name>
</gene>
<organism evidence="1 2">
    <name type="scientific">Pseudonocardia sediminis</name>
    <dbReference type="NCBI Taxonomy" id="1397368"/>
    <lineage>
        <taxon>Bacteria</taxon>
        <taxon>Bacillati</taxon>
        <taxon>Actinomycetota</taxon>
        <taxon>Actinomycetes</taxon>
        <taxon>Pseudonocardiales</taxon>
        <taxon>Pseudonocardiaceae</taxon>
        <taxon>Pseudonocardia</taxon>
    </lineage>
</organism>
<accession>A0A4Q7V219</accession>
<keyword evidence="2" id="KW-1185">Reference proteome</keyword>
<dbReference type="AlphaFoldDB" id="A0A4Q7V219"/>
<proteinExistence type="predicted"/>
<dbReference type="RefSeq" id="WP_130292403.1">
    <property type="nucleotide sequence ID" value="NZ_SHKL01000001.1"/>
</dbReference>
<sequence>MTRSLAADEYTALCGSTVVTVSALMALGVPRSTIAHRCRAGGPWMWLMPSVVKLNNAPPTRADRRRAALLHAGDGALITGLDALDLLGMNRMPAPSGPVHLLVPSTSRRTGHGTSLLERTDRLPPAGAGRWPLAPPVRAVLDTCRRLHLRDQVRATLAEAVQTGRCGVPALAAELEAGSQRGSALPRQVLTEISAGARSAAEAAVVELLRTGRFPEPMRNAWLYRPDGTFLACVDVWFADVGLAWEIDSREFHLSPDDHERTLDRHNALVAAGVPVLRSLPSHVSTRRSEVLARLRDARAECARRPLPAVIASPHRRH</sequence>
<protein>
    <submittedName>
        <fullName evidence="1">Uncharacterized protein</fullName>
    </submittedName>
</protein>
<dbReference type="Proteomes" id="UP000291591">
    <property type="component" value="Unassembled WGS sequence"/>
</dbReference>
<reference evidence="1 2" key="1">
    <citation type="submission" date="2019-02" db="EMBL/GenBank/DDBJ databases">
        <title>Sequencing the genomes of 1000 actinobacteria strains.</title>
        <authorList>
            <person name="Klenk H.-P."/>
        </authorList>
    </citation>
    <scope>NUCLEOTIDE SEQUENCE [LARGE SCALE GENOMIC DNA]</scope>
    <source>
        <strain evidence="1 2">DSM 45779</strain>
    </source>
</reference>
<dbReference type="EMBL" id="SHKL01000001">
    <property type="protein sequence ID" value="RZT88396.1"/>
    <property type="molecule type" value="Genomic_DNA"/>
</dbReference>
<dbReference type="OrthoDB" id="4870610at2"/>